<proteinExistence type="inferred from homology"/>
<dbReference type="Proteomes" id="UP000199501">
    <property type="component" value="Unassembled WGS sequence"/>
</dbReference>
<dbReference type="GO" id="GO:0005829">
    <property type="term" value="C:cytosol"/>
    <property type="evidence" value="ECO:0007669"/>
    <property type="project" value="TreeGrafter"/>
</dbReference>
<evidence type="ECO:0000259" key="12">
    <source>
        <dbReference type="Pfam" id="PF00294"/>
    </source>
</evidence>
<feature type="domain" description="Carbohydrate kinase PfkB" evidence="12">
    <location>
        <begin position="11"/>
        <end position="290"/>
    </location>
</feature>
<evidence type="ECO:0000256" key="6">
    <source>
        <dbReference type="ARBA" id="ARBA00022777"/>
    </source>
</evidence>
<keyword evidence="14" id="KW-1185">Reference proteome</keyword>
<dbReference type="InterPro" id="IPR022463">
    <property type="entry name" value="1-PFruKinase"/>
</dbReference>
<protein>
    <recommendedName>
        <fullName evidence="3 11">1-phosphofructokinase</fullName>
        <shortName evidence="11">Fru1PK</shortName>
        <ecNumber evidence="2 11">2.7.1.56</ecNumber>
    </recommendedName>
    <alternativeName>
        <fullName evidence="8 11">Fructose 1-phosphate kinase</fullName>
    </alternativeName>
</protein>
<dbReference type="FunFam" id="3.40.1190.20:FF:000001">
    <property type="entry name" value="Phosphofructokinase"/>
    <property type="match status" value="1"/>
</dbReference>
<dbReference type="AlphaFoldDB" id="A0A1G6UUM4"/>
<evidence type="ECO:0000256" key="9">
    <source>
        <dbReference type="ARBA" id="ARBA00047745"/>
    </source>
</evidence>
<evidence type="ECO:0000313" key="14">
    <source>
        <dbReference type="Proteomes" id="UP000199501"/>
    </source>
</evidence>
<dbReference type="InterPro" id="IPR029056">
    <property type="entry name" value="Ribokinase-like"/>
</dbReference>
<dbReference type="PANTHER" id="PTHR46566:SF5">
    <property type="entry name" value="1-PHOSPHOFRUCTOKINASE"/>
    <property type="match status" value="1"/>
</dbReference>
<keyword evidence="6 11" id="KW-0418">Kinase</keyword>
<dbReference type="GO" id="GO:0008662">
    <property type="term" value="F:1-phosphofructokinase activity"/>
    <property type="evidence" value="ECO:0007669"/>
    <property type="project" value="UniProtKB-UniRule"/>
</dbReference>
<dbReference type="PROSITE" id="PS00584">
    <property type="entry name" value="PFKB_KINASES_2"/>
    <property type="match status" value="1"/>
</dbReference>
<dbReference type="NCBIfam" id="TIGR03828">
    <property type="entry name" value="pfkB"/>
    <property type="match status" value="1"/>
</dbReference>
<name>A0A1G6UUM4_9PSEU</name>
<dbReference type="GO" id="GO:0016052">
    <property type="term" value="P:carbohydrate catabolic process"/>
    <property type="evidence" value="ECO:0007669"/>
    <property type="project" value="UniProtKB-ARBA"/>
</dbReference>
<comment type="catalytic activity">
    <reaction evidence="9 11">
        <text>beta-D-fructose 1-phosphate + ATP = beta-D-fructose 1,6-bisphosphate + ADP + H(+)</text>
        <dbReference type="Rhea" id="RHEA:14213"/>
        <dbReference type="ChEBI" id="CHEBI:15378"/>
        <dbReference type="ChEBI" id="CHEBI:30616"/>
        <dbReference type="ChEBI" id="CHEBI:32966"/>
        <dbReference type="ChEBI" id="CHEBI:138881"/>
        <dbReference type="ChEBI" id="CHEBI:456216"/>
        <dbReference type="EC" id="2.7.1.56"/>
    </reaction>
</comment>
<dbReference type="InterPro" id="IPR011611">
    <property type="entry name" value="PfkB_dom"/>
</dbReference>
<organism evidence="13 14">
    <name type="scientific">Actinokineospora iranica</name>
    <dbReference type="NCBI Taxonomy" id="1271860"/>
    <lineage>
        <taxon>Bacteria</taxon>
        <taxon>Bacillati</taxon>
        <taxon>Actinomycetota</taxon>
        <taxon>Actinomycetes</taxon>
        <taxon>Pseudonocardiales</taxon>
        <taxon>Pseudonocardiaceae</taxon>
        <taxon>Actinokineospora</taxon>
    </lineage>
</organism>
<evidence type="ECO:0000313" key="13">
    <source>
        <dbReference type="EMBL" id="SDD44416.1"/>
    </source>
</evidence>
<evidence type="ECO:0000256" key="10">
    <source>
        <dbReference type="PIRNR" id="PIRNR000535"/>
    </source>
</evidence>
<evidence type="ECO:0000256" key="7">
    <source>
        <dbReference type="ARBA" id="ARBA00022840"/>
    </source>
</evidence>
<dbReference type="PIRSF" id="PIRSF000535">
    <property type="entry name" value="1PFK/6PFK/LacC"/>
    <property type="match status" value="1"/>
</dbReference>
<keyword evidence="4 10" id="KW-0808">Transferase</keyword>
<gene>
    <name evidence="13" type="ORF">SAMN05216174_11176</name>
</gene>
<evidence type="ECO:0000256" key="8">
    <source>
        <dbReference type="ARBA" id="ARBA00032802"/>
    </source>
</evidence>
<dbReference type="Pfam" id="PF00294">
    <property type="entry name" value="PfkB"/>
    <property type="match status" value="1"/>
</dbReference>
<dbReference type="RefSeq" id="WP_091453892.1">
    <property type="nucleotide sequence ID" value="NZ_FMZZ01000011.1"/>
</dbReference>
<dbReference type="NCBIfam" id="TIGR03168">
    <property type="entry name" value="1-PFK"/>
    <property type="match status" value="1"/>
</dbReference>
<dbReference type="SUPFAM" id="SSF53613">
    <property type="entry name" value="Ribokinase-like"/>
    <property type="match status" value="1"/>
</dbReference>
<sequence>MIVTVTANPSVDRTVEIDGLRRGAVLRARSALLDAGGKGVNVARALAANGHRATAVLPTGGAEGLQLTALLAAAGITVVEVPIAGAVRSNITIAEADGTTTKLNEPGPRLSAGESARLAAATLDAAEGADWVVLCGSLPPGVPVDFYAELTTRLRAKGVRVAVDSSGAALRAALPARPDLIKPNREELADLTGRAVRTLGDVLAAARQVLDGGVPAVVASVGAEGALLLTAEGAWHAHGAVAETRSTVGAGDALLAGFLAAGRVGPDALAAAVAWGAAAASLPGSRMPTPTELDRAAVRCSPAFDPATALSDS</sequence>
<dbReference type="STRING" id="1271860.SAMN05216174_11176"/>
<dbReference type="PANTHER" id="PTHR46566">
    <property type="entry name" value="1-PHOSPHOFRUCTOKINASE-RELATED"/>
    <property type="match status" value="1"/>
</dbReference>
<evidence type="ECO:0000256" key="3">
    <source>
        <dbReference type="ARBA" id="ARBA00013596"/>
    </source>
</evidence>
<keyword evidence="7 11" id="KW-0067">ATP-binding</keyword>
<dbReference type="OrthoDB" id="9801219at2"/>
<comment type="function">
    <text evidence="11">Catalyzes the ATP-dependent phosphorylation of fructose-l-phosphate to fructose-l,6-bisphosphate.</text>
</comment>
<evidence type="ECO:0000256" key="4">
    <source>
        <dbReference type="ARBA" id="ARBA00022679"/>
    </source>
</evidence>
<reference evidence="14" key="1">
    <citation type="submission" date="2016-10" db="EMBL/GenBank/DDBJ databases">
        <authorList>
            <person name="Varghese N."/>
            <person name="Submissions S."/>
        </authorList>
    </citation>
    <scope>NUCLEOTIDE SEQUENCE [LARGE SCALE GENOMIC DNA]</scope>
    <source>
        <strain evidence="14">IBRC-M 10403</strain>
    </source>
</reference>
<dbReference type="GO" id="GO:0044281">
    <property type="term" value="P:small molecule metabolic process"/>
    <property type="evidence" value="ECO:0007669"/>
    <property type="project" value="UniProtKB-ARBA"/>
</dbReference>
<dbReference type="InterPro" id="IPR002173">
    <property type="entry name" value="Carboh/pur_kinase_PfkB_CS"/>
</dbReference>
<dbReference type="GO" id="GO:0005524">
    <property type="term" value="F:ATP binding"/>
    <property type="evidence" value="ECO:0007669"/>
    <property type="project" value="UniProtKB-UniRule"/>
</dbReference>
<dbReference type="EMBL" id="FMZZ01000011">
    <property type="protein sequence ID" value="SDD44416.1"/>
    <property type="molecule type" value="Genomic_DNA"/>
</dbReference>
<keyword evidence="5 11" id="KW-0547">Nucleotide-binding</keyword>
<dbReference type="InterPro" id="IPR017583">
    <property type="entry name" value="Tagatose/fructose_Pkinase"/>
</dbReference>
<dbReference type="CDD" id="cd01164">
    <property type="entry name" value="FruK_PfkB_like"/>
    <property type="match status" value="1"/>
</dbReference>
<evidence type="ECO:0000256" key="11">
    <source>
        <dbReference type="RuleBase" id="RU369061"/>
    </source>
</evidence>
<evidence type="ECO:0000256" key="1">
    <source>
        <dbReference type="ARBA" id="ARBA00010688"/>
    </source>
</evidence>
<dbReference type="Gene3D" id="3.40.1190.20">
    <property type="match status" value="1"/>
</dbReference>
<evidence type="ECO:0000256" key="5">
    <source>
        <dbReference type="ARBA" id="ARBA00022741"/>
    </source>
</evidence>
<accession>A0A1G6UUM4</accession>
<comment type="similarity">
    <text evidence="1 11">Belongs to the carbohydrate kinase PfkB family.</text>
</comment>
<evidence type="ECO:0000256" key="2">
    <source>
        <dbReference type="ARBA" id="ARBA00012131"/>
    </source>
</evidence>
<dbReference type="EC" id="2.7.1.56" evidence="2 11"/>